<dbReference type="GO" id="GO:0003677">
    <property type="term" value="F:DNA binding"/>
    <property type="evidence" value="ECO:0007669"/>
    <property type="project" value="InterPro"/>
</dbReference>
<sequence length="814" mass="89631">MSNRPPSSAAPPSSTDDADNNTDSARASQSDPVRKRKQDRQKLSCTKCRDRKVKCDRTKPCFACCARGHPKECHFVVAEGSDYGPIQQSYEIRKLREENETMRKRLQELGGQTGSDDDQVSLPLLRTSSGMGSTRRNSRKQTNLAQQKFKAQELPQSLYFASPGIASIVNNFANLTVGPKSLTQSVSLDLDIYTAHNGPAYPFATMWKATPQECIPTLLKCLPPKEEIRDHLRSFQTRAQMLSFPYLPEEVTHKEVEHFLADAKRNVELFPDRLAMIFAALALGAQSGVFDKQGGEWVEKAMDREISKCNVFIAASMQALRMSSFMNRPNLISVQTLVMLGPYLTNSGRFLDAWTLFGTTIRLAHSIGLHRNPRYIDPTPSPREAAIRQTLWWWMLQMDESYSITHGRPLGISSIGDCPPPEPLTSNPTLVRLGEYVNQFTLLSRQILSTEILTSSLIDEFTDALCRLWDTVPESVRFEEAWLANCGKKGEDDLDWPLDAVSAVLYAKTNNTLILLNRQRHDSASHPASPSASNSPIVPSVLPNSSRSSTRSIRPSSASSSYATPVAPNPQSTTTPPRGHILVLTSCVSLLTAFLYTFHHCPAAFICWGFCQQAFNACTIILLDALETGNLDRLPRVEQAYAVFMMLARCGVHGVAGEAVGRIGEGIRRCLEKQQRGESVDIGLGREQPGPSNHPPTLYAGKATTQHPFSNPVPGAVYSPHPLAPPSFDPSFIPGSGSSSPTTLKRTHGLDADASPRAPMAKRPQMARASHSFPPVVPSPLSTGDVHMMEWEDEEQEMMKPAGGYGRGRGRGMG</sequence>
<dbReference type="SMART" id="SM00066">
    <property type="entry name" value="GAL4"/>
    <property type="match status" value="1"/>
</dbReference>
<feature type="region of interest" description="Disordered" evidence="4">
    <location>
        <begin position="109"/>
        <end position="142"/>
    </location>
</feature>
<reference evidence="6" key="1">
    <citation type="journal article" date="2020" name="Stud. Mycol.">
        <title>101 Dothideomycetes genomes: a test case for predicting lifestyles and emergence of pathogens.</title>
        <authorList>
            <person name="Haridas S."/>
            <person name="Albert R."/>
            <person name="Binder M."/>
            <person name="Bloem J."/>
            <person name="Labutti K."/>
            <person name="Salamov A."/>
            <person name="Andreopoulos B."/>
            <person name="Baker S."/>
            <person name="Barry K."/>
            <person name="Bills G."/>
            <person name="Bluhm B."/>
            <person name="Cannon C."/>
            <person name="Castanera R."/>
            <person name="Culley D."/>
            <person name="Daum C."/>
            <person name="Ezra D."/>
            <person name="Gonzalez J."/>
            <person name="Henrissat B."/>
            <person name="Kuo A."/>
            <person name="Liang C."/>
            <person name="Lipzen A."/>
            <person name="Lutzoni F."/>
            <person name="Magnuson J."/>
            <person name="Mondo S."/>
            <person name="Nolan M."/>
            <person name="Ohm R."/>
            <person name="Pangilinan J."/>
            <person name="Park H.-J."/>
            <person name="Ramirez L."/>
            <person name="Alfaro M."/>
            <person name="Sun H."/>
            <person name="Tritt A."/>
            <person name="Yoshinaga Y."/>
            <person name="Zwiers L.-H."/>
            <person name="Turgeon B."/>
            <person name="Goodwin S."/>
            <person name="Spatafora J."/>
            <person name="Crous P."/>
            <person name="Grigoriev I."/>
        </authorList>
    </citation>
    <scope>NUCLEOTIDE SEQUENCE</scope>
    <source>
        <strain evidence="6">CBS 101060</strain>
    </source>
</reference>
<dbReference type="PANTHER" id="PTHR31001:SF81">
    <property type="entry name" value="ZN(II)2CYS6 TRANSCRIPTION FACTOR"/>
    <property type="match status" value="1"/>
</dbReference>
<keyword evidence="3" id="KW-0539">Nucleus</keyword>
<evidence type="ECO:0000313" key="7">
    <source>
        <dbReference type="Proteomes" id="UP000799429"/>
    </source>
</evidence>
<protein>
    <recommendedName>
        <fullName evidence="5">Zn(2)-C6 fungal-type domain-containing protein</fullName>
    </recommendedName>
</protein>
<evidence type="ECO:0000256" key="3">
    <source>
        <dbReference type="ARBA" id="ARBA00023242"/>
    </source>
</evidence>
<evidence type="ECO:0000256" key="1">
    <source>
        <dbReference type="ARBA" id="ARBA00004123"/>
    </source>
</evidence>
<dbReference type="PANTHER" id="PTHR31001">
    <property type="entry name" value="UNCHARACTERIZED TRANSCRIPTIONAL REGULATORY PROTEIN"/>
    <property type="match status" value="1"/>
</dbReference>
<proteinExistence type="predicted"/>
<dbReference type="InterPro" id="IPR036864">
    <property type="entry name" value="Zn2-C6_fun-type_DNA-bd_sf"/>
</dbReference>
<dbReference type="SMART" id="SM00906">
    <property type="entry name" value="Fungal_trans"/>
    <property type="match status" value="1"/>
</dbReference>
<feature type="compositionally biased region" description="Low complexity" evidence="4">
    <location>
        <begin position="729"/>
        <end position="741"/>
    </location>
</feature>
<evidence type="ECO:0000313" key="6">
    <source>
        <dbReference type="EMBL" id="KAF2841062.1"/>
    </source>
</evidence>
<dbReference type="InterPro" id="IPR001138">
    <property type="entry name" value="Zn2Cys6_DnaBD"/>
</dbReference>
<dbReference type="PROSITE" id="PS00463">
    <property type="entry name" value="ZN2_CY6_FUNGAL_1"/>
    <property type="match status" value="1"/>
</dbReference>
<dbReference type="PROSITE" id="PS50048">
    <property type="entry name" value="ZN2_CY6_FUNGAL_2"/>
    <property type="match status" value="1"/>
</dbReference>
<dbReference type="Pfam" id="PF04082">
    <property type="entry name" value="Fungal_trans"/>
    <property type="match status" value="1"/>
</dbReference>
<comment type="subcellular location">
    <subcellularLocation>
        <location evidence="1">Nucleus</location>
    </subcellularLocation>
</comment>
<dbReference type="SUPFAM" id="SSF57701">
    <property type="entry name" value="Zn2/Cys6 DNA-binding domain"/>
    <property type="match status" value="1"/>
</dbReference>
<dbReference type="EMBL" id="MU006092">
    <property type="protein sequence ID" value="KAF2841062.1"/>
    <property type="molecule type" value="Genomic_DNA"/>
</dbReference>
<dbReference type="InterPro" id="IPR050613">
    <property type="entry name" value="Sec_Metabolite_Reg"/>
</dbReference>
<name>A0A9P4VTL9_9PEZI</name>
<feature type="compositionally biased region" description="Polar residues" evidence="4">
    <location>
        <begin position="126"/>
        <end position="142"/>
    </location>
</feature>
<dbReference type="CDD" id="cd00067">
    <property type="entry name" value="GAL4"/>
    <property type="match status" value="1"/>
</dbReference>
<evidence type="ECO:0000256" key="2">
    <source>
        <dbReference type="ARBA" id="ARBA00022723"/>
    </source>
</evidence>
<feature type="compositionally biased region" description="Low complexity" evidence="4">
    <location>
        <begin position="1"/>
        <end position="28"/>
    </location>
</feature>
<dbReference type="AlphaFoldDB" id="A0A9P4VTL9"/>
<keyword evidence="2" id="KW-0479">Metal-binding</keyword>
<feature type="compositionally biased region" description="Low complexity" evidence="4">
    <location>
        <begin position="525"/>
        <end position="566"/>
    </location>
</feature>
<dbReference type="InterPro" id="IPR007219">
    <property type="entry name" value="XnlR_reg_dom"/>
</dbReference>
<dbReference type="Gene3D" id="4.10.240.10">
    <property type="entry name" value="Zn(2)-C6 fungal-type DNA-binding domain"/>
    <property type="match status" value="1"/>
</dbReference>
<gene>
    <name evidence="6" type="ORF">M501DRAFT_1048643</name>
</gene>
<feature type="region of interest" description="Disordered" evidence="4">
    <location>
        <begin position="727"/>
        <end position="781"/>
    </location>
</feature>
<organism evidence="6 7">
    <name type="scientific">Patellaria atrata CBS 101060</name>
    <dbReference type="NCBI Taxonomy" id="1346257"/>
    <lineage>
        <taxon>Eukaryota</taxon>
        <taxon>Fungi</taxon>
        <taxon>Dikarya</taxon>
        <taxon>Ascomycota</taxon>
        <taxon>Pezizomycotina</taxon>
        <taxon>Dothideomycetes</taxon>
        <taxon>Dothideomycetes incertae sedis</taxon>
        <taxon>Patellariales</taxon>
        <taxon>Patellariaceae</taxon>
        <taxon>Patellaria</taxon>
    </lineage>
</organism>
<evidence type="ECO:0000259" key="5">
    <source>
        <dbReference type="PROSITE" id="PS50048"/>
    </source>
</evidence>
<keyword evidence="7" id="KW-1185">Reference proteome</keyword>
<dbReference type="Pfam" id="PF00172">
    <property type="entry name" value="Zn_clus"/>
    <property type="match status" value="1"/>
</dbReference>
<dbReference type="GO" id="GO:0006351">
    <property type="term" value="P:DNA-templated transcription"/>
    <property type="evidence" value="ECO:0007669"/>
    <property type="project" value="InterPro"/>
</dbReference>
<comment type="caution">
    <text evidence="6">The sequence shown here is derived from an EMBL/GenBank/DDBJ whole genome shotgun (WGS) entry which is preliminary data.</text>
</comment>
<feature type="region of interest" description="Disordered" evidence="4">
    <location>
        <begin position="682"/>
        <end position="711"/>
    </location>
</feature>
<accession>A0A9P4VTL9</accession>
<feature type="region of interest" description="Disordered" evidence="4">
    <location>
        <begin position="1"/>
        <end position="43"/>
    </location>
</feature>
<dbReference type="GO" id="GO:0008270">
    <property type="term" value="F:zinc ion binding"/>
    <property type="evidence" value="ECO:0007669"/>
    <property type="project" value="InterPro"/>
</dbReference>
<feature type="domain" description="Zn(2)-C6 fungal-type" evidence="5">
    <location>
        <begin position="44"/>
        <end position="75"/>
    </location>
</feature>
<dbReference type="GO" id="GO:0005634">
    <property type="term" value="C:nucleus"/>
    <property type="evidence" value="ECO:0007669"/>
    <property type="project" value="UniProtKB-SubCell"/>
</dbReference>
<dbReference type="OrthoDB" id="1747771at2759"/>
<dbReference type="CDD" id="cd12148">
    <property type="entry name" value="fungal_TF_MHR"/>
    <property type="match status" value="1"/>
</dbReference>
<feature type="region of interest" description="Disordered" evidence="4">
    <location>
        <begin position="524"/>
        <end position="575"/>
    </location>
</feature>
<dbReference type="Proteomes" id="UP000799429">
    <property type="component" value="Unassembled WGS sequence"/>
</dbReference>
<evidence type="ECO:0000256" key="4">
    <source>
        <dbReference type="SAM" id="MobiDB-lite"/>
    </source>
</evidence>
<dbReference type="GO" id="GO:0000981">
    <property type="term" value="F:DNA-binding transcription factor activity, RNA polymerase II-specific"/>
    <property type="evidence" value="ECO:0007669"/>
    <property type="project" value="InterPro"/>
</dbReference>